<dbReference type="RefSeq" id="WP_343845229.1">
    <property type="nucleotide sequence ID" value="NZ_BAAAEI010000013.1"/>
</dbReference>
<evidence type="ECO:0000313" key="2">
    <source>
        <dbReference type="EMBL" id="GAA0359376.1"/>
    </source>
</evidence>
<dbReference type="InterPro" id="IPR058248">
    <property type="entry name" value="Lxx211020-like"/>
</dbReference>
<evidence type="ECO:0000313" key="3">
    <source>
        <dbReference type="Proteomes" id="UP001501757"/>
    </source>
</evidence>
<dbReference type="PANTHER" id="PTHR36302">
    <property type="entry name" value="BLR7088 PROTEIN"/>
    <property type="match status" value="1"/>
</dbReference>
<comment type="caution">
    <text evidence="2">The sequence shown here is derived from an EMBL/GenBank/DDBJ whole genome shotgun (WGS) entry which is preliminary data.</text>
</comment>
<sequence length="148" mass="16226">MRSLLLALLLSTSTFVTAQLQVDNATIRLLPPGVLNTAGYFTLVNHGQHDRILVGARCSLVQKAELHDHQMVDGMMKMTQQQRVIVPAGEQVAFQPGGLHLMLFGLKSPLQDGQRVPLTLLFADGEELQVDAVVGNAVKVEDHSHHHH</sequence>
<gene>
    <name evidence="2" type="ORF">GCM10009092_24470</name>
</gene>
<keyword evidence="1" id="KW-0732">Signal</keyword>
<dbReference type="InterPro" id="IPR007410">
    <property type="entry name" value="LpqE-like"/>
</dbReference>
<dbReference type="InterPro" id="IPR036182">
    <property type="entry name" value="PCuAC_sf"/>
</dbReference>
<protein>
    <recommendedName>
        <fullName evidence="4">Copper chaperone PCu(A)C</fullName>
    </recommendedName>
</protein>
<dbReference type="SUPFAM" id="SSF110087">
    <property type="entry name" value="DR1885-like metal-binding protein"/>
    <property type="match status" value="1"/>
</dbReference>
<name>A0ABN0XAH4_9ALTE</name>
<organism evidence="2 3">
    <name type="scientific">Bowmanella denitrificans</name>
    <dbReference type="NCBI Taxonomy" id="366582"/>
    <lineage>
        <taxon>Bacteria</taxon>
        <taxon>Pseudomonadati</taxon>
        <taxon>Pseudomonadota</taxon>
        <taxon>Gammaproteobacteria</taxon>
        <taxon>Alteromonadales</taxon>
        <taxon>Alteromonadaceae</taxon>
        <taxon>Bowmanella</taxon>
    </lineage>
</organism>
<accession>A0ABN0XAH4</accession>
<dbReference type="Proteomes" id="UP001501757">
    <property type="component" value="Unassembled WGS sequence"/>
</dbReference>
<feature type="signal peptide" evidence="1">
    <location>
        <begin position="1"/>
        <end position="18"/>
    </location>
</feature>
<dbReference type="PANTHER" id="PTHR36302:SF1">
    <property type="entry name" value="COPPER CHAPERONE PCU(A)C"/>
    <property type="match status" value="1"/>
</dbReference>
<feature type="chain" id="PRO_5047434496" description="Copper chaperone PCu(A)C" evidence="1">
    <location>
        <begin position="19"/>
        <end position="148"/>
    </location>
</feature>
<dbReference type="Pfam" id="PF04314">
    <property type="entry name" value="PCuAC"/>
    <property type="match status" value="1"/>
</dbReference>
<dbReference type="Gene3D" id="2.60.40.1890">
    <property type="entry name" value="PCu(A)C copper chaperone"/>
    <property type="match status" value="1"/>
</dbReference>
<evidence type="ECO:0008006" key="4">
    <source>
        <dbReference type="Google" id="ProtNLM"/>
    </source>
</evidence>
<keyword evidence="3" id="KW-1185">Reference proteome</keyword>
<dbReference type="EMBL" id="BAAAEI010000013">
    <property type="protein sequence ID" value="GAA0359376.1"/>
    <property type="molecule type" value="Genomic_DNA"/>
</dbReference>
<reference evidence="2 3" key="1">
    <citation type="journal article" date="2019" name="Int. J. Syst. Evol. Microbiol.">
        <title>The Global Catalogue of Microorganisms (GCM) 10K type strain sequencing project: providing services to taxonomists for standard genome sequencing and annotation.</title>
        <authorList>
            <consortium name="The Broad Institute Genomics Platform"/>
            <consortium name="The Broad Institute Genome Sequencing Center for Infectious Disease"/>
            <person name="Wu L."/>
            <person name="Ma J."/>
        </authorList>
    </citation>
    <scope>NUCLEOTIDE SEQUENCE [LARGE SCALE GENOMIC DNA]</scope>
    <source>
        <strain evidence="2 3">JCM 13378</strain>
    </source>
</reference>
<evidence type="ECO:0000256" key="1">
    <source>
        <dbReference type="SAM" id="SignalP"/>
    </source>
</evidence>
<proteinExistence type="predicted"/>